<name>A0A4R0PCG9_9HYPH</name>
<evidence type="ECO:0000313" key="1">
    <source>
        <dbReference type="EMBL" id="TCD15160.1"/>
    </source>
</evidence>
<dbReference type="EMBL" id="SJST01000002">
    <property type="protein sequence ID" value="TCD15160.1"/>
    <property type="molecule type" value="Genomic_DNA"/>
</dbReference>
<dbReference type="RefSeq" id="WP_131566886.1">
    <property type="nucleotide sequence ID" value="NZ_JAINFK010000004.1"/>
</dbReference>
<dbReference type="Proteomes" id="UP000291301">
    <property type="component" value="Unassembled WGS sequence"/>
</dbReference>
<evidence type="ECO:0000313" key="2">
    <source>
        <dbReference type="Proteomes" id="UP000291301"/>
    </source>
</evidence>
<dbReference type="AlphaFoldDB" id="A0A4R0PCG9"/>
<proteinExistence type="predicted"/>
<sequence length="105" mass="11259">MTSHPVSQPIVHQFLHAEDDAVRAALMLATPWAVLERFQGQYRKVCVALAMAEGEAYLDAILAALAARRDAFGNCDPEIAMQLRAAQVRLCIAAGSVAIVPVSKA</sequence>
<reference evidence="1 2" key="1">
    <citation type="journal article" date="2015" name="Antonie Van Leeuwenhoek">
        <title>Oricola cellulosilytica gen. nov., sp. nov., a cellulose-degrading bacterium of the family Phyllobacteriaceae isolated from surface seashore water, and emended descriptions of Mesorhizobium loti and Phyllobacterium myrsinacearum.</title>
        <authorList>
            <person name="Hameed A."/>
            <person name="Shahina M."/>
            <person name="Lai W.A."/>
            <person name="Lin S.Y."/>
            <person name="Young L.S."/>
            <person name="Liu Y.C."/>
            <person name="Hsu Y.H."/>
            <person name="Young C.C."/>
        </authorList>
    </citation>
    <scope>NUCLEOTIDE SEQUENCE [LARGE SCALE GENOMIC DNA]</scope>
    <source>
        <strain evidence="1 2">KCTC 52183</strain>
    </source>
</reference>
<gene>
    <name evidence="1" type="ORF">E0D97_06320</name>
</gene>
<keyword evidence="2" id="KW-1185">Reference proteome</keyword>
<accession>A0A4R0PCG9</accession>
<comment type="caution">
    <text evidence="1">The sequence shown here is derived from an EMBL/GenBank/DDBJ whole genome shotgun (WGS) entry which is preliminary data.</text>
</comment>
<organism evidence="1 2">
    <name type="scientific">Oricola cellulosilytica</name>
    <dbReference type="NCBI Taxonomy" id="1429082"/>
    <lineage>
        <taxon>Bacteria</taxon>
        <taxon>Pseudomonadati</taxon>
        <taxon>Pseudomonadota</taxon>
        <taxon>Alphaproteobacteria</taxon>
        <taxon>Hyphomicrobiales</taxon>
        <taxon>Ahrensiaceae</taxon>
        <taxon>Oricola</taxon>
    </lineage>
</organism>
<protein>
    <submittedName>
        <fullName evidence="1">Uncharacterized protein</fullName>
    </submittedName>
</protein>